<name>A0A2K9ZFE6_RHILE</name>
<organism evidence="1 2">
    <name type="scientific">Rhizobium leguminosarum</name>
    <dbReference type="NCBI Taxonomy" id="384"/>
    <lineage>
        <taxon>Bacteria</taxon>
        <taxon>Pseudomonadati</taxon>
        <taxon>Pseudomonadota</taxon>
        <taxon>Alphaproteobacteria</taxon>
        <taxon>Hyphomicrobiales</taxon>
        <taxon>Rhizobiaceae</taxon>
        <taxon>Rhizobium/Agrobacterium group</taxon>
        <taxon>Rhizobium</taxon>
    </lineage>
</organism>
<gene>
    <name evidence="1" type="ORF">CUJ84_pRLN2000435</name>
</gene>
<sequence>MWKIAQYLRQLKSRSIEVFNRKGTARMPPLYSVVAIRILWIAGATRPPTIITRRAVIASAPDVAAIVVVVAPTLKVTSNTVATVIAVAAEIRSALELRAAVLVIDGIPPAIVAIARKSGLTFLVAIDVRAATVIRRPIKVRPTIEFGAPASVKPPIRIRSPVQIQTTVDVAGRRRAVEIGAAAPAVPVTVEIAVAVIAVPIVANAEDHRGNA</sequence>
<dbReference type="Proteomes" id="UP000238523">
    <property type="component" value="Plasmid pRLN2"/>
</dbReference>
<reference evidence="1 2" key="1">
    <citation type="submission" date="2017-11" db="EMBL/GenBank/DDBJ databases">
        <title>Complete genome of Rhizobium leguminosarum Norway, an ineffective micro-symbiont.</title>
        <authorList>
            <person name="Hoffrichter A."/>
            <person name="Liang J."/>
            <person name="Brachmann A."/>
            <person name="Marin M."/>
        </authorList>
    </citation>
    <scope>NUCLEOTIDE SEQUENCE [LARGE SCALE GENOMIC DNA]</scope>
    <source>
        <strain evidence="1 2">Norway</strain>
        <plasmid evidence="2">Plasmid prln2</plasmid>
    </source>
</reference>
<protein>
    <submittedName>
        <fullName evidence="1">Uncharacterized protein</fullName>
    </submittedName>
</protein>
<accession>A0A2K9ZFE6</accession>
<dbReference type="EMBL" id="CP025014">
    <property type="protein sequence ID" value="AUW46973.1"/>
    <property type="molecule type" value="Genomic_DNA"/>
</dbReference>
<geneLocation type="plasmid" evidence="2">
    <name>prln2</name>
</geneLocation>
<proteinExistence type="predicted"/>
<keyword evidence="1" id="KW-0614">Plasmid</keyword>
<dbReference type="AlphaFoldDB" id="A0A2K9ZFE6"/>
<evidence type="ECO:0000313" key="2">
    <source>
        <dbReference type="Proteomes" id="UP000238523"/>
    </source>
</evidence>
<evidence type="ECO:0000313" key="1">
    <source>
        <dbReference type="EMBL" id="AUW46973.1"/>
    </source>
</evidence>